<gene>
    <name evidence="2" type="ORF">EDC38_1741</name>
</gene>
<keyword evidence="3" id="KW-1185">Reference proteome</keyword>
<accession>A0A3N1NZ70</accession>
<organism evidence="2 3">
    <name type="scientific">Marinimicrobium koreense</name>
    <dbReference type="NCBI Taxonomy" id="306545"/>
    <lineage>
        <taxon>Bacteria</taxon>
        <taxon>Pseudomonadati</taxon>
        <taxon>Pseudomonadota</taxon>
        <taxon>Gammaproteobacteria</taxon>
        <taxon>Cellvibrionales</taxon>
        <taxon>Cellvibrionaceae</taxon>
        <taxon>Marinimicrobium</taxon>
    </lineage>
</organism>
<feature type="region of interest" description="Disordered" evidence="1">
    <location>
        <begin position="32"/>
        <end position="58"/>
    </location>
</feature>
<dbReference type="Proteomes" id="UP000273643">
    <property type="component" value="Unassembled WGS sequence"/>
</dbReference>
<proteinExistence type="predicted"/>
<evidence type="ECO:0000256" key="1">
    <source>
        <dbReference type="SAM" id="MobiDB-lite"/>
    </source>
</evidence>
<name>A0A3N1NZ70_9GAMM</name>
<dbReference type="EMBL" id="RJUK01000001">
    <property type="protein sequence ID" value="ROQ21119.1"/>
    <property type="molecule type" value="Genomic_DNA"/>
</dbReference>
<evidence type="ECO:0000313" key="3">
    <source>
        <dbReference type="Proteomes" id="UP000273643"/>
    </source>
</evidence>
<feature type="compositionally biased region" description="Polar residues" evidence="1">
    <location>
        <begin position="41"/>
        <end position="58"/>
    </location>
</feature>
<dbReference type="AlphaFoldDB" id="A0A3N1NZ70"/>
<protein>
    <submittedName>
        <fullName evidence="2">Uncharacterized protein</fullName>
    </submittedName>
</protein>
<reference evidence="2 3" key="1">
    <citation type="submission" date="2018-11" db="EMBL/GenBank/DDBJ databases">
        <title>Genomic Encyclopedia of Type Strains, Phase IV (KMG-IV): sequencing the most valuable type-strain genomes for metagenomic binning, comparative biology and taxonomic classification.</title>
        <authorList>
            <person name="Goeker M."/>
        </authorList>
    </citation>
    <scope>NUCLEOTIDE SEQUENCE [LARGE SCALE GENOMIC DNA]</scope>
    <source>
        <strain evidence="2 3">DSM 16974</strain>
    </source>
</reference>
<comment type="caution">
    <text evidence="2">The sequence shown here is derived from an EMBL/GenBank/DDBJ whole genome shotgun (WGS) entry which is preliminary data.</text>
</comment>
<sequence>MDVGSVPKRREREGDRMYGVSWKGFLLRGPDFPKSTKTLKHQNQSSKSPTMASFLQHS</sequence>
<evidence type="ECO:0000313" key="2">
    <source>
        <dbReference type="EMBL" id="ROQ21119.1"/>
    </source>
</evidence>